<dbReference type="AlphaFoldDB" id="A0A0N1KIP4"/>
<evidence type="ECO:0000256" key="2">
    <source>
        <dbReference type="ARBA" id="ARBA00022475"/>
    </source>
</evidence>
<dbReference type="PANTHER" id="PTHR47529">
    <property type="entry name" value="PEPTIDYL-PROLYL CIS-TRANS ISOMERASE D"/>
    <property type="match status" value="1"/>
</dbReference>
<proteinExistence type="inferred from homology"/>
<evidence type="ECO:0000256" key="12">
    <source>
        <dbReference type="SAM" id="Phobius"/>
    </source>
</evidence>
<evidence type="ECO:0000256" key="11">
    <source>
        <dbReference type="PROSITE-ProRule" id="PRU00278"/>
    </source>
</evidence>
<evidence type="ECO:0000256" key="6">
    <source>
        <dbReference type="ARBA" id="ARBA00023136"/>
    </source>
</evidence>
<evidence type="ECO:0000313" key="15">
    <source>
        <dbReference type="Proteomes" id="UP000053226"/>
    </source>
</evidence>
<dbReference type="GO" id="GO:0003755">
    <property type="term" value="F:peptidyl-prolyl cis-trans isomerase activity"/>
    <property type="evidence" value="ECO:0007669"/>
    <property type="project" value="UniProtKB-KW"/>
</dbReference>
<evidence type="ECO:0000256" key="8">
    <source>
        <dbReference type="ARBA" id="ARBA00038408"/>
    </source>
</evidence>
<reference evidence="14 15" key="1">
    <citation type="submission" date="2015-07" db="EMBL/GenBank/DDBJ databases">
        <title>ATOL: Assembling a taxonomically balanced genome-scale reconstruction of the evolutionary history of the Enterobacteriaceae.</title>
        <authorList>
            <person name="Plunkett G.III."/>
            <person name="Neeno-Eckwall E.C."/>
            <person name="Glasner J.D."/>
            <person name="Perna N.T."/>
        </authorList>
    </citation>
    <scope>NUCLEOTIDE SEQUENCE [LARGE SCALE GENOMIC DNA]</scope>
    <source>
        <strain evidence="14 15">ATCC 35017</strain>
    </source>
</reference>
<comment type="subcellular location">
    <subcellularLocation>
        <location evidence="1">Cell inner membrane</location>
        <topology evidence="1">Single-pass type II membrane protein</topology>
        <orientation evidence="1">Periplasmic side</orientation>
    </subcellularLocation>
</comment>
<evidence type="ECO:0000256" key="3">
    <source>
        <dbReference type="ARBA" id="ARBA00022519"/>
    </source>
</evidence>
<dbReference type="NCBIfam" id="NF008054">
    <property type="entry name" value="PRK10788.1"/>
    <property type="match status" value="1"/>
</dbReference>
<keyword evidence="2" id="KW-1003">Cell membrane</keyword>
<dbReference type="Pfam" id="PF13624">
    <property type="entry name" value="SurA_N_3"/>
    <property type="match status" value="1"/>
</dbReference>
<evidence type="ECO:0000256" key="10">
    <source>
        <dbReference type="ARBA" id="ARBA00042775"/>
    </source>
</evidence>
<dbReference type="InterPro" id="IPR027304">
    <property type="entry name" value="Trigger_fact/SurA_dom_sf"/>
</dbReference>
<feature type="domain" description="PpiC" evidence="13">
    <location>
        <begin position="268"/>
        <end position="357"/>
    </location>
</feature>
<keyword evidence="3" id="KW-0997">Cell inner membrane</keyword>
<dbReference type="Proteomes" id="UP000053226">
    <property type="component" value="Unassembled WGS sequence"/>
</dbReference>
<accession>A0A0N1KIP4</accession>
<evidence type="ECO:0000256" key="4">
    <source>
        <dbReference type="ARBA" id="ARBA00022692"/>
    </source>
</evidence>
<dbReference type="PROSITE" id="PS50198">
    <property type="entry name" value="PPIC_PPIASE_2"/>
    <property type="match status" value="1"/>
</dbReference>
<organism evidence="14 15">
    <name type="scientific">Moellerella wisconsensis ATCC 35017</name>
    <dbReference type="NCBI Taxonomy" id="1354267"/>
    <lineage>
        <taxon>Bacteria</taxon>
        <taxon>Pseudomonadati</taxon>
        <taxon>Pseudomonadota</taxon>
        <taxon>Gammaproteobacteria</taxon>
        <taxon>Enterobacterales</taxon>
        <taxon>Morganellaceae</taxon>
        <taxon>Moellerella</taxon>
    </lineage>
</organism>
<evidence type="ECO:0000256" key="7">
    <source>
        <dbReference type="ARBA" id="ARBA00023186"/>
    </source>
</evidence>
<evidence type="ECO:0000313" key="14">
    <source>
        <dbReference type="EMBL" id="KPD03518.1"/>
    </source>
</evidence>
<evidence type="ECO:0000256" key="1">
    <source>
        <dbReference type="ARBA" id="ARBA00004382"/>
    </source>
</evidence>
<keyword evidence="11" id="KW-0697">Rotamase</keyword>
<dbReference type="EMBL" id="LGAA01000010">
    <property type="protein sequence ID" value="KPD03518.1"/>
    <property type="molecule type" value="Genomic_DNA"/>
</dbReference>
<keyword evidence="11 14" id="KW-0413">Isomerase</keyword>
<dbReference type="GO" id="GO:0005886">
    <property type="term" value="C:plasma membrane"/>
    <property type="evidence" value="ECO:0007669"/>
    <property type="project" value="UniProtKB-SubCell"/>
</dbReference>
<protein>
    <recommendedName>
        <fullName evidence="9">Periplasmic chaperone PpiD</fullName>
    </recommendedName>
    <alternativeName>
        <fullName evidence="10">Periplasmic folding chaperone</fullName>
    </alternativeName>
</protein>
<keyword evidence="5 12" id="KW-1133">Transmembrane helix</keyword>
<dbReference type="Gene3D" id="1.10.4030.10">
    <property type="entry name" value="Porin chaperone SurA, peptide-binding domain"/>
    <property type="match status" value="1"/>
</dbReference>
<dbReference type="Gene3D" id="3.10.50.40">
    <property type="match status" value="1"/>
</dbReference>
<sequence length="623" mass="69096">MMDNLRTAANSPVLKIVLGVIMVSFVLTGVGGYLISGSANDAAEVNGQPISRAQLQQAFQQERQTMQERLGDRFSEVASNEQTMNQLRRQALENLINVSLFNQYANKLGLSASDAQIKQSIFEMPIFQVDGQFNSDRYRAVLAQYNINADNLAQQIGQDLVREQLGNTFSGTEFALPSEVKAYAELIMQKRDIRSATLSLIDMQKKQTVTEQELQDYYHSNQSSFLSPEKVKVSYIKLDAANMSSDVKITDEEIKTYYEQNLKNFTQPQQQQYSMIQVATPEEAAEIESALKQGADFATLASEKSTDKFSAANKGVIGWMEATSTPSEIIDANLTEKGQLSAPIKSTAGYIIFRLDDIKPEVIKPLDQVKSQIETTLRQDSEIKQFYDLQQKVSDAATNDNESLISAEEAAGIKKVTTDWFDRNNPPQELNFNKVIAEIFSDRLVDANGTTGLNSDVINVEGDRAFVIRVDEYKPEAVQPFDSVKQEITDLVKRQKAEVALQAESAKLLAALKDGKGEAALTEAGVHFDASKTVTRLEQQNPIVDTAFSMPEPQEGKPTFASARDSLGNVVIIQLDKVIAGQPEDQDLQGFAQQYKALMSAAMQETLMINLRDNAKVEVLNLE</sequence>
<keyword evidence="6 12" id="KW-0472">Membrane</keyword>
<dbReference type="InterPro" id="IPR052029">
    <property type="entry name" value="PpiD_chaperone"/>
</dbReference>
<dbReference type="Pfam" id="PF13145">
    <property type="entry name" value="Rotamase_2"/>
    <property type="match status" value="1"/>
</dbReference>
<dbReference type="RefSeq" id="WP_053907677.1">
    <property type="nucleotide sequence ID" value="NZ_CAWMUS010000010.1"/>
</dbReference>
<dbReference type="OrthoDB" id="9812372at2"/>
<evidence type="ECO:0000256" key="9">
    <source>
        <dbReference type="ARBA" id="ARBA00040743"/>
    </source>
</evidence>
<keyword evidence="15" id="KW-1185">Reference proteome</keyword>
<dbReference type="SUPFAM" id="SSF109998">
    <property type="entry name" value="Triger factor/SurA peptide-binding domain-like"/>
    <property type="match status" value="1"/>
</dbReference>
<feature type="transmembrane region" description="Helical" evidence="12">
    <location>
        <begin position="12"/>
        <end position="35"/>
    </location>
</feature>
<gene>
    <name evidence="14" type="ORF">M992_1109</name>
</gene>
<evidence type="ECO:0000256" key="5">
    <source>
        <dbReference type="ARBA" id="ARBA00022989"/>
    </source>
</evidence>
<dbReference type="PANTHER" id="PTHR47529:SF1">
    <property type="entry name" value="PERIPLASMIC CHAPERONE PPID"/>
    <property type="match status" value="1"/>
</dbReference>
<comment type="similarity">
    <text evidence="8">Belongs to the PpiD chaperone family.</text>
</comment>
<comment type="caution">
    <text evidence="14">The sequence shown here is derived from an EMBL/GenBank/DDBJ whole genome shotgun (WGS) entry which is preliminary data.</text>
</comment>
<keyword evidence="7" id="KW-0143">Chaperone</keyword>
<evidence type="ECO:0000259" key="13">
    <source>
        <dbReference type="PROSITE" id="PS50198"/>
    </source>
</evidence>
<dbReference type="InterPro" id="IPR046357">
    <property type="entry name" value="PPIase_dom_sf"/>
</dbReference>
<name>A0A0N1KIP4_9GAMM</name>
<dbReference type="InterPro" id="IPR000297">
    <property type="entry name" value="PPIase_PpiC"/>
</dbReference>
<dbReference type="SUPFAM" id="SSF54534">
    <property type="entry name" value="FKBP-like"/>
    <property type="match status" value="1"/>
</dbReference>
<keyword evidence="4 12" id="KW-0812">Transmembrane</keyword>